<reference evidence="2" key="1">
    <citation type="submission" date="2018-05" db="EMBL/GenBank/DDBJ databases">
        <title>Genome sequencing of Phenylobacterium sp. HYN0004.</title>
        <authorList>
            <person name="Yi H."/>
            <person name="Baek C."/>
        </authorList>
    </citation>
    <scope>NUCLEOTIDE SEQUENCE [LARGE SCALE GENOMIC DNA]</scope>
    <source>
        <strain evidence="2">HYN0004</strain>
    </source>
</reference>
<evidence type="ECO:0000313" key="2">
    <source>
        <dbReference type="Proteomes" id="UP000247763"/>
    </source>
</evidence>
<dbReference type="KEGG" id="phb:HYN04_01820"/>
<accession>A0A2Z3HJC0</accession>
<dbReference type="AlphaFoldDB" id="A0A2Z3HJC0"/>
<organism evidence="1 2">
    <name type="scientific">Phenylobacterium parvum</name>
    <dbReference type="NCBI Taxonomy" id="2201350"/>
    <lineage>
        <taxon>Bacteria</taxon>
        <taxon>Pseudomonadati</taxon>
        <taxon>Pseudomonadota</taxon>
        <taxon>Alphaproteobacteria</taxon>
        <taxon>Caulobacterales</taxon>
        <taxon>Caulobacteraceae</taxon>
        <taxon>Phenylobacterium</taxon>
    </lineage>
</organism>
<evidence type="ECO:0008006" key="3">
    <source>
        <dbReference type="Google" id="ProtNLM"/>
    </source>
</evidence>
<protein>
    <recommendedName>
        <fullName evidence="3">Chemotaxis protein CheE</fullName>
    </recommendedName>
</protein>
<evidence type="ECO:0000313" key="1">
    <source>
        <dbReference type="EMBL" id="AWM76613.1"/>
    </source>
</evidence>
<sequence length="138" mass="14780">MPGGKTAGQAIADAEQGLASLQGESMAELNRVLVKAEELNARADGKFNALVVNAFYDLINGAIGLPTAGKDRAIDTMLVSLADLLDYYRTSGDWDDKSVQVHLSTFKLLLRTEGIRDPEGTDMILSGLRKVSRKAAKG</sequence>
<gene>
    <name evidence="1" type="ORF">HYN04_01820</name>
</gene>
<dbReference type="RefSeq" id="WP_110449182.1">
    <property type="nucleotide sequence ID" value="NZ_CP029479.1"/>
</dbReference>
<keyword evidence="2" id="KW-1185">Reference proteome</keyword>
<dbReference type="Proteomes" id="UP000247763">
    <property type="component" value="Chromosome"/>
</dbReference>
<proteinExistence type="predicted"/>
<name>A0A2Z3HJC0_9CAUL</name>
<dbReference type="OrthoDB" id="7211089at2"/>
<dbReference type="EMBL" id="CP029479">
    <property type="protein sequence ID" value="AWM76613.1"/>
    <property type="molecule type" value="Genomic_DNA"/>
</dbReference>